<dbReference type="NCBIfam" id="TIGR04085">
    <property type="entry name" value="rSAM_more_4Fe4S"/>
    <property type="match status" value="1"/>
</dbReference>
<sequence length="200" mass="22171">MEFLVQARAMGLETHVMLTLTRANIDQVIPLGYELRGLTGRFSFNRLAQVGEAADLEAVGRDEFQAFLNQYAAARVANPVLGFKDNLFNILRHHRKQRLTGGCTGFGCGAAFNFVALLPDGEVHACRKFPSKIGNVREAHLATIYHSTEAQRYRSGSLACRKCQLRQKCGGCLAVTYGRGFDPLRERDPECFMPISTSSL</sequence>
<dbReference type="PANTHER" id="PTHR11228:SF7">
    <property type="entry name" value="PQQA PEPTIDE CYCLASE"/>
    <property type="match status" value="1"/>
</dbReference>
<feature type="domain" description="4Fe4S-binding SPASM" evidence="1">
    <location>
        <begin position="108"/>
        <end position="164"/>
    </location>
</feature>
<reference evidence="2" key="1">
    <citation type="submission" date="2019-08" db="EMBL/GenBank/DDBJ databases">
        <authorList>
            <person name="Kucharzyk K."/>
            <person name="Murdoch R.W."/>
            <person name="Higgins S."/>
            <person name="Loffler F."/>
        </authorList>
    </citation>
    <scope>NUCLEOTIDE SEQUENCE</scope>
</reference>
<dbReference type="PANTHER" id="PTHR11228">
    <property type="entry name" value="RADICAL SAM DOMAIN PROTEIN"/>
    <property type="match status" value="1"/>
</dbReference>
<dbReference type="Gene3D" id="3.20.20.70">
    <property type="entry name" value="Aldolase class I"/>
    <property type="match status" value="1"/>
</dbReference>
<dbReference type="InterPro" id="IPR050377">
    <property type="entry name" value="Radical_SAM_PqqE_MftC-like"/>
</dbReference>
<dbReference type="Pfam" id="PF13186">
    <property type="entry name" value="SPASM"/>
    <property type="match status" value="1"/>
</dbReference>
<dbReference type="EMBL" id="VSSQ01082538">
    <property type="protein sequence ID" value="MPN31129.1"/>
    <property type="molecule type" value="Genomic_DNA"/>
</dbReference>
<protein>
    <recommendedName>
        <fullName evidence="1">4Fe4S-binding SPASM domain-containing protein</fullName>
    </recommendedName>
</protein>
<dbReference type="SUPFAM" id="SSF102114">
    <property type="entry name" value="Radical SAM enzymes"/>
    <property type="match status" value="1"/>
</dbReference>
<evidence type="ECO:0000259" key="1">
    <source>
        <dbReference type="Pfam" id="PF13186"/>
    </source>
</evidence>
<gene>
    <name evidence="2" type="ORF">SDC9_178603</name>
</gene>
<dbReference type="AlphaFoldDB" id="A0A645GZH2"/>
<evidence type="ECO:0000313" key="2">
    <source>
        <dbReference type="EMBL" id="MPN31129.1"/>
    </source>
</evidence>
<accession>A0A645GZH2</accession>
<organism evidence="2">
    <name type="scientific">bioreactor metagenome</name>
    <dbReference type="NCBI Taxonomy" id="1076179"/>
    <lineage>
        <taxon>unclassified sequences</taxon>
        <taxon>metagenomes</taxon>
        <taxon>ecological metagenomes</taxon>
    </lineage>
</organism>
<dbReference type="InterPro" id="IPR013785">
    <property type="entry name" value="Aldolase_TIM"/>
</dbReference>
<comment type="caution">
    <text evidence="2">The sequence shown here is derived from an EMBL/GenBank/DDBJ whole genome shotgun (WGS) entry which is preliminary data.</text>
</comment>
<proteinExistence type="predicted"/>
<dbReference type="InterPro" id="IPR023885">
    <property type="entry name" value="4Fe4S-binding_SPASM_dom"/>
</dbReference>
<name>A0A645GZH2_9ZZZZ</name>
<dbReference type="InterPro" id="IPR058240">
    <property type="entry name" value="rSAM_sf"/>
</dbReference>